<dbReference type="GO" id="GO:0031966">
    <property type="term" value="C:mitochondrial membrane"/>
    <property type="evidence" value="ECO:0007669"/>
    <property type="project" value="UniProtKB-SubCell"/>
</dbReference>
<evidence type="ECO:0000256" key="4">
    <source>
        <dbReference type="ARBA" id="ARBA00022547"/>
    </source>
</evidence>
<keyword evidence="3 12" id="KW-0813">Transport</keyword>
<evidence type="ECO:0000256" key="6">
    <source>
        <dbReference type="ARBA" id="ARBA00022781"/>
    </source>
</evidence>
<proteinExistence type="inferred from homology"/>
<dbReference type="PANTHER" id="PTHR39937">
    <property type="entry name" value="ATP SYNTHASE PROTEIN 8"/>
    <property type="match status" value="1"/>
</dbReference>
<evidence type="ECO:0000256" key="13">
    <source>
        <dbReference type="SAM" id="Phobius"/>
    </source>
</evidence>
<evidence type="ECO:0000256" key="1">
    <source>
        <dbReference type="ARBA" id="ARBA00004304"/>
    </source>
</evidence>
<keyword evidence="5 12" id="KW-0812">Transmembrane</keyword>
<dbReference type="GO" id="GO:0015078">
    <property type="term" value="F:proton transmembrane transporter activity"/>
    <property type="evidence" value="ECO:0007669"/>
    <property type="project" value="InterPro"/>
</dbReference>
<keyword evidence="10 13" id="KW-0472">Membrane</keyword>
<keyword evidence="8 12" id="KW-0406">Ion transport</keyword>
<dbReference type="RefSeq" id="YP_009473029.1">
    <property type="nucleotide sequence ID" value="NC_037380.1"/>
</dbReference>
<keyword evidence="7 13" id="KW-1133">Transmembrane helix</keyword>
<dbReference type="GO" id="GO:0015986">
    <property type="term" value="P:proton motive force-driven ATP synthesis"/>
    <property type="evidence" value="ECO:0007669"/>
    <property type="project" value="InterPro"/>
</dbReference>
<evidence type="ECO:0000256" key="10">
    <source>
        <dbReference type="ARBA" id="ARBA00023136"/>
    </source>
</evidence>
<organism evidence="14">
    <name type="scientific">Phyllobates terribilis</name>
    <name type="common">Golden poison frog</name>
    <dbReference type="NCBI Taxonomy" id="111132"/>
    <lineage>
        <taxon>Eukaryota</taxon>
        <taxon>Metazoa</taxon>
        <taxon>Chordata</taxon>
        <taxon>Craniata</taxon>
        <taxon>Vertebrata</taxon>
        <taxon>Euteleostomi</taxon>
        <taxon>Amphibia</taxon>
        <taxon>Batrachia</taxon>
        <taxon>Anura</taxon>
        <taxon>Neobatrachia</taxon>
        <taxon>Hyloidea</taxon>
        <taxon>Dendrobatidae</taxon>
        <taxon>Dendrobatinae</taxon>
        <taxon>Phyllobates</taxon>
    </lineage>
</organism>
<dbReference type="InterPro" id="IPR001421">
    <property type="entry name" value="ATP8_metazoa"/>
</dbReference>
<comment type="subcellular location">
    <subcellularLocation>
        <location evidence="1 12">Mitochondrion membrane</location>
        <topology evidence="1 12">Single-pass membrane protein</topology>
    </subcellularLocation>
</comment>
<gene>
    <name evidence="14" type="primary">ATP8</name>
</gene>
<dbReference type="EMBL" id="KY962393">
    <property type="protein sequence ID" value="ASV64515.1"/>
    <property type="molecule type" value="Genomic_DNA"/>
</dbReference>
<feature type="transmembrane region" description="Helical" evidence="13">
    <location>
        <begin position="6"/>
        <end position="23"/>
    </location>
</feature>
<reference evidence="14" key="1">
    <citation type="journal article" date="2018" name="Ecol. Evol.">
        <title>A new strategy to infer circularity applied to four new complete frog mitogenomes.</title>
        <authorList>
            <person name="Jacob Machado D."/>
            <person name="Janies D."/>
            <person name="Brouwer C."/>
            <person name="Grant T."/>
        </authorList>
    </citation>
    <scope>NUCLEOTIDE SEQUENCE</scope>
    <source>
        <tissue evidence="14">Hindleg</tissue>
    </source>
</reference>
<evidence type="ECO:0000313" key="14">
    <source>
        <dbReference type="EMBL" id="ASV64515.1"/>
    </source>
</evidence>
<dbReference type="PANTHER" id="PTHR39937:SF1">
    <property type="entry name" value="ATP SYNTHASE PROTEIN 8"/>
    <property type="match status" value="1"/>
</dbReference>
<comment type="similarity">
    <text evidence="2 12">Belongs to the ATPase protein 8 family.</text>
</comment>
<dbReference type="AlphaFoldDB" id="A0A343J6E4"/>
<evidence type="ECO:0000256" key="3">
    <source>
        <dbReference type="ARBA" id="ARBA00022448"/>
    </source>
</evidence>
<evidence type="ECO:0000256" key="8">
    <source>
        <dbReference type="ARBA" id="ARBA00023065"/>
    </source>
</evidence>
<name>A0A343J6E4_PHYTE</name>
<evidence type="ECO:0000256" key="5">
    <source>
        <dbReference type="ARBA" id="ARBA00022692"/>
    </source>
</evidence>
<evidence type="ECO:0000256" key="11">
    <source>
        <dbReference type="ARBA" id="ARBA00023310"/>
    </source>
</evidence>
<evidence type="ECO:0000256" key="12">
    <source>
        <dbReference type="RuleBase" id="RU003661"/>
    </source>
</evidence>
<keyword evidence="9 12" id="KW-0496">Mitochondrion</keyword>
<protein>
    <recommendedName>
        <fullName evidence="12">ATP synthase complex subunit 8</fullName>
    </recommendedName>
</protein>
<keyword evidence="6 12" id="KW-0375">Hydrogen ion transport</keyword>
<dbReference type="InterPro" id="IPR050635">
    <property type="entry name" value="ATPase_protein_8"/>
</dbReference>
<dbReference type="GO" id="GO:0045259">
    <property type="term" value="C:proton-transporting ATP synthase complex"/>
    <property type="evidence" value="ECO:0007669"/>
    <property type="project" value="UniProtKB-KW"/>
</dbReference>
<keyword evidence="11" id="KW-0066">ATP synthesis</keyword>
<dbReference type="GeneID" id="36490121"/>
<keyword evidence="4 12" id="KW-0138">CF(0)</keyword>
<geneLocation type="mitochondrion" evidence="14"/>
<accession>A0A343J6E4</accession>
<evidence type="ECO:0000256" key="2">
    <source>
        <dbReference type="ARBA" id="ARBA00008892"/>
    </source>
</evidence>
<sequence>MPQLDPSPWFFILLSSWMIFLLFSPTKISKHYFINDPNSKTSKGLNKSWSWPWP</sequence>
<dbReference type="CTD" id="4509"/>
<dbReference type="Pfam" id="PF00895">
    <property type="entry name" value="ATP-synt_8"/>
    <property type="match status" value="1"/>
</dbReference>
<evidence type="ECO:0000256" key="9">
    <source>
        <dbReference type="ARBA" id="ARBA00023128"/>
    </source>
</evidence>
<evidence type="ECO:0000256" key="7">
    <source>
        <dbReference type="ARBA" id="ARBA00022989"/>
    </source>
</evidence>